<reference evidence="1 2" key="1">
    <citation type="submission" date="2024-11" db="EMBL/GenBank/DDBJ databases">
        <title>Chromosome-level genome assembly of Eucalyptus globulus Labill. provides insights into its genome evolution.</title>
        <authorList>
            <person name="Li X."/>
        </authorList>
    </citation>
    <scope>NUCLEOTIDE SEQUENCE [LARGE SCALE GENOMIC DNA]</scope>
    <source>
        <strain evidence="1">CL2024</strain>
        <tissue evidence="1">Fresh tender leaves</tissue>
    </source>
</reference>
<evidence type="ECO:0000313" key="1">
    <source>
        <dbReference type="EMBL" id="KAL3749232.1"/>
    </source>
</evidence>
<dbReference type="EMBL" id="JBJKBG010000002">
    <property type="protein sequence ID" value="KAL3749232.1"/>
    <property type="molecule type" value="Genomic_DNA"/>
</dbReference>
<keyword evidence="2" id="KW-1185">Reference proteome</keyword>
<sequence>MIVFFHGRLQFPQRSSRPEPDRKWWESCEKRARGDRMLSDALIVKSRENGYSHSAGEKENCRTSDARELEQQKSLSLSIFLRVPEPSPPLIGAGTPPLTSPRLCSSNRDVLALELRVRVLHH</sequence>
<proteinExistence type="predicted"/>
<accession>A0ABD3LCU8</accession>
<protein>
    <submittedName>
        <fullName evidence="1">Uncharacterized protein</fullName>
    </submittedName>
</protein>
<name>A0ABD3LCU8_EUCGL</name>
<gene>
    <name evidence="1" type="ORF">ACJRO7_010345</name>
</gene>
<dbReference type="Proteomes" id="UP001634007">
    <property type="component" value="Unassembled WGS sequence"/>
</dbReference>
<comment type="caution">
    <text evidence="1">The sequence shown here is derived from an EMBL/GenBank/DDBJ whole genome shotgun (WGS) entry which is preliminary data.</text>
</comment>
<organism evidence="1 2">
    <name type="scientific">Eucalyptus globulus</name>
    <name type="common">Tasmanian blue gum</name>
    <dbReference type="NCBI Taxonomy" id="34317"/>
    <lineage>
        <taxon>Eukaryota</taxon>
        <taxon>Viridiplantae</taxon>
        <taxon>Streptophyta</taxon>
        <taxon>Embryophyta</taxon>
        <taxon>Tracheophyta</taxon>
        <taxon>Spermatophyta</taxon>
        <taxon>Magnoliopsida</taxon>
        <taxon>eudicotyledons</taxon>
        <taxon>Gunneridae</taxon>
        <taxon>Pentapetalae</taxon>
        <taxon>rosids</taxon>
        <taxon>malvids</taxon>
        <taxon>Myrtales</taxon>
        <taxon>Myrtaceae</taxon>
        <taxon>Myrtoideae</taxon>
        <taxon>Eucalypteae</taxon>
        <taxon>Eucalyptus</taxon>
    </lineage>
</organism>
<evidence type="ECO:0000313" key="2">
    <source>
        <dbReference type="Proteomes" id="UP001634007"/>
    </source>
</evidence>
<dbReference type="AlphaFoldDB" id="A0ABD3LCU8"/>